<feature type="transmembrane region" description="Helical" evidence="2">
    <location>
        <begin position="132"/>
        <end position="154"/>
    </location>
</feature>
<keyword evidence="1" id="KW-0175">Coiled coil</keyword>
<keyword evidence="2" id="KW-0472">Membrane</keyword>
<feature type="transmembrane region" description="Helical" evidence="2">
    <location>
        <begin position="166"/>
        <end position="191"/>
    </location>
</feature>
<comment type="caution">
    <text evidence="3">The sequence shown here is derived from an EMBL/GenBank/DDBJ whole genome shotgun (WGS) entry which is preliminary data.</text>
</comment>
<accession>A0A3N0AYD6</accession>
<evidence type="ECO:0000256" key="2">
    <source>
        <dbReference type="SAM" id="Phobius"/>
    </source>
</evidence>
<feature type="transmembrane region" description="Helical" evidence="2">
    <location>
        <begin position="89"/>
        <end position="112"/>
    </location>
</feature>
<feature type="transmembrane region" description="Helical" evidence="2">
    <location>
        <begin position="197"/>
        <end position="221"/>
    </location>
</feature>
<dbReference type="EMBL" id="QICA01000002">
    <property type="protein sequence ID" value="RNL39620.1"/>
    <property type="molecule type" value="Genomic_DNA"/>
</dbReference>
<protein>
    <submittedName>
        <fullName evidence="3">Uncharacterized protein</fullName>
    </submittedName>
</protein>
<name>A0A3N0AYD6_9ACTN</name>
<feature type="transmembrane region" description="Helical" evidence="2">
    <location>
        <begin position="34"/>
        <end position="51"/>
    </location>
</feature>
<evidence type="ECO:0000313" key="4">
    <source>
        <dbReference type="Proteomes" id="UP000278327"/>
    </source>
</evidence>
<feature type="transmembrane region" description="Helical" evidence="2">
    <location>
        <begin position="57"/>
        <end position="77"/>
    </location>
</feature>
<reference evidence="3 4" key="1">
    <citation type="journal article" date="2019" name="Microbiol. Resour. Announc.">
        <title>Draft Genome Sequences of Type Strains of Gordonibacter faecihominis, Paraeggerthella hongkongensis, Parvibacter caecicola,Slackia equolifaciens, Slackia faecicanis, and Slackia isoflavoniconvertens.</title>
        <authorList>
            <person name="Danylec N."/>
            <person name="Stoll D.A."/>
            <person name="Dotsch A."/>
            <person name="Huch M."/>
        </authorList>
    </citation>
    <scope>NUCLEOTIDE SEQUENCE [LARGE SCALE GENOMIC DNA]</scope>
    <source>
        <strain evidence="3 4">DSM 18785</strain>
    </source>
</reference>
<evidence type="ECO:0000313" key="3">
    <source>
        <dbReference type="EMBL" id="RNL39620.1"/>
    </source>
</evidence>
<proteinExistence type="predicted"/>
<dbReference type="Proteomes" id="UP000278327">
    <property type="component" value="Unassembled WGS sequence"/>
</dbReference>
<organism evidence="3 4">
    <name type="scientific">Adlercreutzia equolifaciens subsp. celatus DSM 18785</name>
    <dbReference type="NCBI Taxonomy" id="1121021"/>
    <lineage>
        <taxon>Bacteria</taxon>
        <taxon>Bacillati</taxon>
        <taxon>Actinomycetota</taxon>
        <taxon>Coriobacteriia</taxon>
        <taxon>Eggerthellales</taxon>
        <taxon>Eggerthellaceae</taxon>
        <taxon>Adlercreutzia</taxon>
    </lineage>
</organism>
<dbReference type="RefSeq" id="WP_117285113.1">
    <property type="nucleotide sequence ID" value="NZ_JAMTCE010000005.1"/>
</dbReference>
<evidence type="ECO:0000256" key="1">
    <source>
        <dbReference type="SAM" id="Coils"/>
    </source>
</evidence>
<keyword evidence="4" id="KW-1185">Reference proteome</keyword>
<sequence length="303" mass="33522">MDPITVLIDAIDLSIEPWIMALAATQMLPMRRRGLFLAIELAGAPIWAFVFGVVLSWFWIGLLVCGILEFVLPFLFWKGSPFRKVSALFVIQLCSIVAGAVVWTCWEAIFGMPIPEDSAAEFALYRSDVGKWLIFEVLDIGLSAILLVPAVVLFRRWAWRTADMRGSVVFAGLLVAQMIMAAVVLICMARSLGTGAYAAIALILLMYLVVGVGAIGASWHWEVAARAQRRNEELARQRVAYLEEYENAQAQVRAVAHLRHDLRNEMAAARALQERGRADEARRLLCAMAARVSVDEASEGGRS</sequence>
<keyword evidence="2" id="KW-1133">Transmembrane helix</keyword>
<keyword evidence="2" id="KW-0812">Transmembrane</keyword>
<gene>
    <name evidence="3" type="ORF">DMP10_01415</name>
</gene>
<feature type="coiled-coil region" evidence="1">
    <location>
        <begin position="224"/>
        <end position="275"/>
    </location>
</feature>
<dbReference type="AlphaFoldDB" id="A0A3N0AYD6"/>